<dbReference type="InterPro" id="IPR000719">
    <property type="entry name" value="Prot_kinase_dom"/>
</dbReference>
<keyword evidence="5" id="KW-0418">Kinase</keyword>
<sequence length="466" mass="52557">MASPREEKNTVIGQYNIREIIGYGSFGCVKLAHHRLTDTTVAVKVLSKKELRSHDLENEVDIVKSVHHPHIIRLFQVTEDEHCVYLVTELATWGHLWEYINKSPCSRLFEFEAKRLFRQITSAVRYLHENGIVHLDLKADNVLLDTNHNVKVSDFGLSIRVTPGQLVKGVCGALIFRPPEVFLYNMFDGYKVDTWDLGILLYMMTTGKFPFEGNKMIQIENKILEARYTGPLYLSAMGRDLLSKLLTVHFNQRPAIKKIMQHPWLALGVGFGLLPDEPLPSKLDPIIVTVVCDMGYSVVGIEKAIQGREFNEAMGTYLLMQEHFKENASSVEPKTMPLPNPPCPTPEDNPTSPLPARKNATFSAPSNAFSLPSEFQFPLKRTRSASLPVLLLYTLQSSSSSFIWGPDSFSWSGTLDSFHSVENALPSGHPQGEAIAPRWNIRQGWRRVANRIVSIRRICCCVKAPE</sequence>
<proteinExistence type="inferred from homology"/>
<dbReference type="InterPro" id="IPR017441">
    <property type="entry name" value="Protein_kinase_ATP_BS"/>
</dbReference>
<evidence type="ECO:0000256" key="6">
    <source>
        <dbReference type="ARBA" id="ARBA00022840"/>
    </source>
</evidence>
<dbReference type="EC" id="2.7.11.1" evidence="1"/>
<dbReference type="InParanoid" id="A0A1S3GMN6"/>
<reference evidence="16" key="1">
    <citation type="submission" date="2025-08" db="UniProtKB">
        <authorList>
            <consortium name="RefSeq"/>
        </authorList>
    </citation>
    <scope>IDENTIFICATION</scope>
    <source>
        <tissue evidence="16">Kidney</tissue>
    </source>
</reference>
<dbReference type="GO" id="GO:0005524">
    <property type="term" value="F:ATP binding"/>
    <property type="evidence" value="ECO:0007669"/>
    <property type="project" value="UniProtKB-UniRule"/>
</dbReference>
<evidence type="ECO:0000256" key="12">
    <source>
        <dbReference type="RuleBase" id="RU000304"/>
    </source>
</evidence>
<dbReference type="PROSITE" id="PS00107">
    <property type="entry name" value="PROTEIN_KINASE_ATP"/>
    <property type="match status" value="1"/>
</dbReference>
<dbReference type="Gene3D" id="1.10.510.10">
    <property type="entry name" value="Transferase(Phosphotransferase) domain 1"/>
    <property type="match status" value="1"/>
</dbReference>
<keyword evidence="3" id="KW-0808">Transferase</keyword>
<evidence type="ECO:0000256" key="10">
    <source>
        <dbReference type="ARBA" id="ARBA00048679"/>
    </source>
</evidence>
<evidence type="ECO:0000256" key="2">
    <source>
        <dbReference type="ARBA" id="ARBA00022527"/>
    </source>
</evidence>
<feature type="domain" description="Protein kinase" evidence="14">
    <location>
        <begin position="15"/>
        <end position="265"/>
    </location>
</feature>
<evidence type="ECO:0000256" key="4">
    <source>
        <dbReference type="ARBA" id="ARBA00022741"/>
    </source>
</evidence>
<dbReference type="SMART" id="SM00220">
    <property type="entry name" value="S_TKc"/>
    <property type="match status" value="1"/>
</dbReference>
<dbReference type="PROSITE" id="PS50011">
    <property type="entry name" value="PROTEIN_KINASE_DOM"/>
    <property type="match status" value="1"/>
</dbReference>
<dbReference type="PROSITE" id="PS00108">
    <property type="entry name" value="PROTEIN_KINASE_ST"/>
    <property type="match status" value="1"/>
</dbReference>
<protein>
    <recommendedName>
        <fullName evidence="1">non-specific serine/threonine protein kinase</fullName>
        <ecNumber evidence="1">2.7.11.1</ecNumber>
    </recommendedName>
</protein>
<evidence type="ECO:0000256" key="7">
    <source>
        <dbReference type="ARBA" id="ARBA00037391"/>
    </source>
</evidence>
<dbReference type="GO" id="GO:0005737">
    <property type="term" value="C:cytoplasm"/>
    <property type="evidence" value="ECO:0007669"/>
    <property type="project" value="TreeGrafter"/>
</dbReference>
<dbReference type="InterPro" id="IPR008271">
    <property type="entry name" value="Ser/Thr_kinase_AS"/>
</dbReference>
<keyword evidence="4 11" id="KW-0547">Nucleotide-binding</keyword>
<evidence type="ECO:0000256" key="3">
    <source>
        <dbReference type="ARBA" id="ARBA00022679"/>
    </source>
</evidence>
<comment type="similarity">
    <text evidence="8">Belongs to the protein kinase superfamily. CAMK Ser/Thr protein kinase family. Smok subfamily.</text>
</comment>
<feature type="binding site" evidence="11">
    <location>
        <position position="44"/>
    </location>
    <ligand>
        <name>ATP</name>
        <dbReference type="ChEBI" id="CHEBI:30616"/>
    </ligand>
</feature>
<comment type="function">
    <text evidence="7">May play a role in sperm motility, especially in the regulation of flagellar function.</text>
</comment>
<dbReference type="PANTHER" id="PTHR24346">
    <property type="entry name" value="MAP/MICROTUBULE AFFINITY-REGULATING KINASE"/>
    <property type="match status" value="1"/>
</dbReference>
<dbReference type="FunFam" id="3.30.200.20:FF:000003">
    <property type="entry name" value="Non-specific serine/threonine protein kinase"/>
    <property type="match status" value="1"/>
</dbReference>
<dbReference type="GO" id="GO:0035556">
    <property type="term" value="P:intracellular signal transduction"/>
    <property type="evidence" value="ECO:0007669"/>
    <property type="project" value="TreeGrafter"/>
</dbReference>
<dbReference type="RefSeq" id="XP_012889247.1">
    <property type="nucleotide sequence ID" value="XM_013033793.1"/>
</dbReference>
<dbReference type="Pfam" id="PF00069">
    <property type="entry name" value="Pkinase"/>
    <property type="match status" value="1"/>
</dbReference>
<dbReference type="SUPFAM" id="SSF56112">
    <property type="entry name" value="Protein kinase-like (PK-like)"/>
    <property type="match status" value="1"/>
</dbReference>
<dbReference type="AlphaFoldDB" id="A0A1S3GMN6"/>
<dbReference type="GeneID" id="105998937"/>
<dbReference type="GO" id="GO:0004674">
    <property type="term" value="F:protein serine/threonine kinase activity"/>
    <property type="evidence" value="ECO:0007669"/>
    <property type="project" value="UniProtKB-KW"/>
</dbReference>
<comment type="catalytic activity">
    <reaction evidence="10">
        <text>L-seryl-[protein] + ATP = O-phospho-L-seryl-[protein] + ADP + H(+)</text>
        <dbReference type="Rhea" id="RHEA:17989"/>
        <dbReference type="Rhea" id="RHEA-COMP:9863"/>
        <dbReference type="Rhea" id="RHEA-COMP:11604"/>
        <dbReference type="ChEBI" id="CHEBI:15378"/>
        <dbReference type="ChEBI" id="CHEBI:29999"/>
        <dbReference type="ChEBI" id="CHEBI:30616"/>
        <dbReference type="ChEBI" id="CHEBI:83421"/>
        <dbReference type="ChEBI" id="CHEBI:456216"/>
        <dbReference type="EC" id="2.7.11.1"/>
    </reaction>
</comment>
<accession>A0A1S3GMN6</accession>
<evidence type="ECO:0000256" key="8">
    <source>
        <dbReference type="ARBA" id="ARBA00038181"/>
    </source>
</evidence>
<dbReference type="Proteomes" id="UP000081671">
    <property type="component" value="Unplaced"/>
</dbReference>
<dbReference type="InterPro" id="IPR011009">
    <property type="entry name" value="Kinase-like_dom_sf"/>
</dbReference>
<name>A0A1S3GMN6_DIPOR</name>
<dbReference type="OrthoDB" id="9396925at2759"/>
<evidence type="ECO:0000256" key="9">
    <source>
        <dbReference type="ARBA" id="ARBA00047899"/>
    </source>
</evidence>
<evidence type="ECO:0000256" key="5">
    <source>
        <dbReference type="ARBA" id="ARBA00022777"/>
    </source>
</evidence>
<gene>
    <name evidence="16" type="primary">LOC105998937</name>
</gene>
<keyword evidence="2 12" id="KW-0723">Serine/threonine-protein kinase</keyword>
<dbReference type="FunFam" id="1.10.510.10:FF:000571">
    <property type="entry name" value="Maternal embryonic leucine zipper kinase"/>
    <property type="match status" value="1"/>
</dbReference>
<feature type="region of interest" description="Disordered" evidence="13">
    <location>
        <begin position="329"/>
        <end position="352"/>
    </location>
</feature>
<evidence type="ECO:0000256" key="11">
    <source>
        <dbReference type="PROSITE-ProRule" id="PRU10141"/>
    </source>
</evidence>
<organism evidence="15 16">
    <name type="scientific">Dipodomys ordii</name>
    <name type="common">Ord's kangaroo rat</name>
    <dbReference type="NCBI Taxonomy" id="10020"/>
    <lineage>
        <taxon>Eukaryota</taxon>
        <taxon>Metazoa</taxon>
        <taxon>Chordata</taxon>
        <taxon>Craniata</taxon>
        <taxon>Vertebrata</taxon>
        <taxon>Euteleostomi</taxon>
        <taxon>Mammalia</taxon>
        <taxon>Eutheria</taxon>
        <taxon>Euarchontoglires</taxon>
        <taxon>Glires</taxon>
        <taxon>Rodentia</taxon>
        <taxon>Castorimorpha</taxon>
        <taxon>Heteromyidae</taxon>
        <taxon>Dipodomyinae</taxon>
        <taxon>Dipodomys</taxon>
    </lineage>
</organism>
<dbReference type="PANTHER" id="PTHR24346:SF95">
    <property type="entry name" value="SPERM MOTILITY KINASE 3A"/>
    <property type="match status" value="1"/>
</dbReference>
<evidence type="ECO:0000313" key="16">
    <source>
        <dbReference type="RefSeq" id="XP_012889247.1"/>
    </source>
</evidence>
<evidence type="ECO:0000256" key="13">
    <source>
        <dbReference type="SAM" id="MobiDB-lite"/>
    </source>
</evidence>
<dbReference type="KEGG" id="dord:105998937"/>
<evidence type="ECO:0000256" key="1">
    <source>
        <dbReference type="ARBA" id="ARBA00012513"/>
    </source>
</evidence>
<evidence type="ECO:0000313" key="15">
    <source>
        <dbReference type="Proteomes" id="UP000081671"/>
    </source>
</evidence>
<feature type="compositionally biased region" description="Pro residues" evidence="13">
    <location>
        <begin position="336"/>
        <end position="347"/>
    </location>
</feature>
<keyword evidence="15" id="KW-1185">Reference proteome</keyword>
<keyword evidence="6 11" id="KW-0067">ATP-binding</keyword>
<comment type="catalytic activity">
    <reaction evidence="9">
        <text>L-threonyl-[protein] + ATP = O-phospho-L-threonyl-[protein] + ADP + H(+)</text>
        <dbReference type="Rhea" id="RHEA:46608"/>
        <dbReference type="Rhea" id="RHEA-COMP:11060"/>
        <dbReference type="Rhea" id="RHEA-COMP:11605"/>
        <dbReference type="ChEBI" id="CHEBI:15378"/>
        <dbReference type="ChEBI" id="CHEBI:30013"/>
        <dbReference type="ChEBI" id="CHEBI:30616"/>
        <dbReference type="ChEBI" id="CHEBI:61977"/>
        <dbReference type="ChEBI" id="CHEBI:456216"/>
        <dbReference type="EC" id="2.7.11.1"/>
    </reaction>
</comment>
<evidence type="ECO:0000259" key="14">
    <source>
        <dbReference type="PROSITE" id="PS50011"/>
    </source>
</evidence>